<sequence>MVNNQEQADVQGILDTVYLCLATDQLALCASIAQRMRLMSTSEGFNPRHGGTGAFTQWVVPRRTIHLSGQLDKLDLGNSHEGSEKSGRSIIPEQRNTKGSEILWLLPQLAPSTLNAADPPKSTCGGLRGQHVSKLLGPILSRLHKIIVPRSLNFHTTGFQGFAAAIIKLFTQNNMPTKPSGFVPINQLRKIGCKKVGCAVCPELREFLFNAHPLILFHEVGAIRKHLKSQLKAGGVDSLGFTRSAIKTRTRQPQILRRTILGEDFEHVLAAIEGVESARPLLASLGNNQVRAILKRSQNTVVPVGSGGLVMFWLWPQAKKPGLFSFGTKAKAKPNFWPALAFGLAW</sequence>
<keyword evidence="2" id="KW-1185">Reference proteome</keyword>
<gene>
    <name evidence="1" type="ORF">DFH07DRAFT_765852</name>
</gene>
<proteinExistence type="predicted"/>
<dbReference type="Proteomes" id="UP001215280">
    <property type="component" value="Unassembled WGS sequence"/>
</dbReference>
<evidence type="ECO:0000313" key="1">
    <source>
        <dbReference type="EMBL" id="KAJ7778631.1"/>
    </source>
</evidence>
<reference evidence="1" key="1">
    <citation type="submission" date="2023-03" db="EMBL/GenBank/DDBJ databases">
        <title>Massive genome expansion in bonnet fungi (Mycena s.s.) driven by repeated elements and novel gene families across ecological guilds.</title>
        <authorList>
            <consortium name="Lawrence Berkeley National Laboratory"/>
            <person name="Harder C.B."/>
            <person name="Miyauchi S."/>
            <person name="Viragh M."/>
            <person name="Kuo A."/>
            <person name="Thoen E."/>
            <person name="Andreopoulos B."/>
            <person name="Lu D."/>
            <person name="Skrede I."/>
            <person name="Drula E."/>
            <person name="Henrissat B."/>
            <person name="Morin E."/>
            <person name="Kohler A."/>
            <person name="Barry K."/>
            <person name="LaButti K."/>
            <person name="Morin E."/>
            <person name="Salamov A."/>
            <person name="Lipzen A."/>
            <person name="Mereny Z."/>
            <person name="Hegedus B."/>
            <person name="Baldrian P."/>
            <person name="Stursova M."/>
            <person name="Weitz H."/>
            <person name="Taylor A."/>
            <person name="Grigoriev I.V."/>
            <person name="Nagy L.G."/>
            <person name="Martin F."/>
            <person name="Kauserud H."/>
        </authorList>
    </citation>
    <scope>NUCLEOTIDE SEQUENCE</scope>
    <source>
        <strain evidence="1">CBHHK188m</strain>
    </source>
</reference>
<organism evidence="1 2">
    <name type="scientific">Mycena maculata</name>
    <dbReference type="NCBI Taxonomy" id="230809"/>
    <lineage>
        <taxon>Eukaryota</taxon>
        <taxon>Fungi</taxon>
        <taxon>Dikarya</taxon>
        <taxon>Basidiomycota</taxon>
        <taxon>Agaricomycotina</taxon>
        <taxon>Agaricomycetes</taxon>
        <taxon>Agaricomycetidae</taxon>
        <taxon>Agaricales</taxon>
        <taxon>Marasmiineae</taxon>
        <taxon>Mycenaceae</taxon>
        <taxon>Mycena</taxon>
    </lineage>
</organism>
<accession>A0AAD7K7E2</accession>
<dbReference type="AlphaFoldDB" id="A0AAD7K7E2"/>
<dbReference type="EMBL" id="JARJLG010000008">
    <property type="protein sequence ID" value="KAJ7778631.1"/>
    <property type="molecule type" value="Genomic_DNA"/>
</dbReference>
<protein>
    <submittedName>
        <fullName evidence="1">Uncharacterized protein</fullName>
    </submittedName>
</protein>
<comment type="caution">
    <text evidence="1">The sequence shown here is derived from an EMBL/GenBank/DDBJ whole genome shotgun (WGS) entry which is preliminary data.</text>
</comment>
<evidence type="ECO:0000313" key="2">
    <source>
        <dbReference type="Proteomes" id="UP001215280"/>
    </source>
</evidence>
<name>A0AAD7K7E2_9AGAR</name>